<proteinExistence type="predicted"/>
<accession>A0AAD9WPX0</accession>
<organism evidence="2 3">
    <name type="scientific">Dipteronia dyeriana</name>
    <dbReference type="NCBI Taxonomy" id="168575"/>
    <lineage>
        <taxon>Eukaryota</taxon>
        <taxon>Viridiplantae</taxon>
        <taxon>Streptophyta</taxon>
        <taxon>Embryophyta</taxon>
        <taxon>Tracheophyta</taxon>
        <taxon>Spermatophyta</taxon>
        <taxon>Magnoliopsida</taxon>
        <taxon>eudicotyledons</taxon>
        <taxon>Gunneridae</taxon>
        <taxon>Pentapetalae</taxon>
        <taxon>rosids</taxon>
        <taxon>malvids</taxon>
        <taxon>Sapindales</taxon>
        <taxon>Sapindaceae</taxon>
        <taxon>Hippocastanoideae</taxon>
        <taxon>Acereae</taxon>
        <taxon>Dipteronia</taxon>
    </lineage>
</organism>
<gene>
    <name evidence="2" type="ORF">Ddye_025838</name>
</gene>
<evidence type="ECO:0000313" key="3">
    <source>
        <dbReference type="Proteomes" id="UP001280121"/>
    </source>
</evidence>
<dbReference type="EMBL" id="JANJYI010000008">
    <property type="protein sequence ID" value="KAK2638043.1"/>
    <property type="molecule type" value="Genomic_DNA"/>
</dbReference>
<evidence type="ECO:0000313" key="2">
    <source>
        <dbReference type="EMBL" id="KAK2638043.1"/>
    </source>
</evidence>
<feature type="compositionally biased region" description="Basic and acidic residues" evidence="1">
    <location>
        <begin position="11"/>
        <end position="22"/>
    </location>
</feature>
<comment type="caution">
    <text evidence="2">The sequence shown here is derived from an EMBL/GenBank/DDBJ whole genome shotgun (WGS) entry which is preliminary data.</text>
</comment>
<protein>
    <submittedName>
        <fullName evidence="2">Uncharacterized protein</fullName>
    </submittedName>
</protein>
<sequence>METLALELEPLEEKHGNKESEAKISYSDPTTSGVMNKFDEDHDQQLKKVNLCLQIKFFEMLLSDGYILYILVYQADGRLLSSSDKSEEAEDLTSEEDYDCDLDELDKKIANVKTYGGIIFRN</sequence>
<dbReference type="Proteomes" id="UP001280121">
    <property type="component" value="Unassembled WGS sequence"/>
</dbReference>
<name>A0AAD9WPX0_9ROSI</name>
<feature type="region of interest" description="Disordered" evidence="1">
    <location>
        <begin position="1"/>
        <end position="28"/>
    </location>
</feature>
<keyword evidence="3" id="KW-1185">Reference proteome</keyword>
<reference evidence="2" key="1">
    <citation type="journal article" date="2023" name="Plant J.">
        <title>Genome sequences and population genomics provide insights into the demographic history, inbreeding, and mutation load of two 'living fossil' tree species of Dipteronia.</title>
        <authorList>
            <person name="Feng Y."/>
            <person name="Comes H.P."/>
            <person name="Chen J."/>
            <person name="Zhu S."/>
            <person name="Lu R."/>
            <person name="Zhang X."/>
            <person name="Li P."/>
            <person name="Qiu J."/>
            <person name="Olsen K.M."/>
            <person name="Qiu Y."/>
        </authorList>
    </citation>
    <scope>NUCLEOTIDE SEQUENCE</scope>
    <source>
        <strain evidence="2">KIB01</strain>
    </source>
</reference>
<dbReference type="AlphaFoldDB" id="A0AAD9WPX0"/>
<evidence type="ECO:0000256" key="1">
    <source>
        <dbReference type="SAM" id="MobiDB-lite"/>
    </source>
</evidence>